<sequence length="59" mass="6623">MTSSQQTTSPDILGFLLQEYRVSWAGLSSPLRQWSHTPTLHFRHHLLTKAGAKMNNGTS</sequence>
<evidence type="ECO:0000313" key="1">
    <source>
        <dbReference type="EMBL" id="QDS34457.1"/>
    </source>
</evidence>
<reference evidence="1 2" key="1">
    <citation type="submission" date="2019-07" db="EMBL/GenBank/DDBJ databases">
        <title>Characterization of Brevibacillus brevis HK544, as a potential biocontrol agent.</title>
        <authorList>
            <person name="Kim H."/>
        </authorList>
    </citation>
    <scope>NUCLEOTIDE SEQUENCE [LARGE SCALE GENOMIC DNA]</scope>
    <source>
        <strain evidence="1 2">HK544</strain>
    </source>
</reference>
<organism evidence="1 2">
    <name type="scientific">Brevibacillus brevis</name>
    <name type="common">Bacillus brevis</name>
    <dbReference type="NCBI Taxonomy" id="1393"/>
    <lineage>
        <taxon>Bacteria</taxon>
        <taxon>Bacillati</taxon>
        <taxon>Bacillota</taxon>
        <taxon>Bacilli</taxon>
        <taxon>Bacillales</taxon>
        <taxon>Paenibacillaceae</taxon>
        <taxon>Brevibacillus</taxon>
    </lineage>
</organism>
<dbReference type="EMBL" id="CP042161">
    <property type="protein sequence ID" value="QDS34457.1"/>
    <property type="molecule type" value="Genomic_DNA"/>
</dbReference>
<dbReference type="AlphaFoldDB" id="A0A517I6G2"/>
<proteinExistence type="predicted"/>
<evidence type="ECO:0000313" key="2">
    <source>
        <dbReference type="Proteomes" id="UP000317713"/>
    </source>
</evidence>
<protein>
    <submittedName>
        <fullName evidence="1">Uncharacterized protein</fullName>
    </submittedName>
</protein>
<accession>A0A517I6G2</accession>
<name>A0A517I6G2_BREBE</name>
<dbReference type="RefSeq" id="WP_144616014.1">
    <property type="nucleotide sequence ID" value="NZ_CP042161.1"/>
</dbReference>
<gene>
    <name evidence="1" type="ORF">FPS98_10950</name>
</gene>
<dbReference type="Proteomes" id="UP000317713">
    <property type="component" value="Chromosome"/>
</dbReference>